<keyword evidence="2" id="KW-0238">DNA-binding</keyword>
<dbReference type="RefSeq" id="WP_344010833.1">
    <property type="nucleotide sequence ID" value="NZ_BAAAIZ010000014.1"/>
</dbReference>
<dbReference type="InterPro" id="IPR001845">
    <property type="entry name" value="HTH_ArsR_DNA-bd_dom"/>
</dbReference>
<dbReference type="InterPro" id="IPR036388">
    <property type="entry name" value="WH-like_DNA-bd_sf"/>
</dbReference>
<dbReference type="InterPro" id="IPR036390">
    <property type="entry name" value="WH_DNA-bd_sf"/>
</dbReference>
<keyword evidence="3" id="KW-0804">Transcription</keyword>
<dbReference type="Proteomes" id="UP001500973">
    <property type="component" value="Unassembled WGS sequence"/>
</dbReference>
<dbReference type="SUPFAM" id="SSF46785">
    <property type="entry name" value="Winged helix' DNA-binding domain"/>
    <property type="match status" value="1"/>
</dbReference>
<dbReference type="Pfam" id="PF12840">
    <property type="entry name" value="HTH_20"/>
    <property type="match status" value="1"/>
</dbReference>
<dbReference type="PANTHER" id="PTHR43132:SF6">
    <property type="entry name" value="HTH-TYPE TRANSCRIPTIONAL REPRESSOR CZRA"/>
    <property type="match status" value="1"/>
</dbReference>
<evidence type="ECO:0000313" key="6">
    <source>
        <dbReference type="Proteomes" id="UP001500973"/>
    </source>
</evidence>
<organism evidence="5 6">
    <name type="scientific">Streptomyces thermospinosisporus</name>
    <dbReference type="NCBI Taxonomy" id="161482"/>
    <lineage>
        <taxon>Bacteria</taxon>
        <taxon>Bacillati</taxon>
        <taxon>Actinomycetota</taxon>
        <taxon>Actinomycetes</taxon>
        <taxon>Kitasatosporales</taxon>
        <taxon>Streptomycetaceae</taxon>
        <taxon>Streptomyces</taxon>
    </lineage>
</organism>
<keyword evidence="6" id="KW-1185">Reference proteome</keyword>
<evidence type="ECO:0000256" key="2">
    <source>
        <dbReference type="ARBA" id="ARBA00023125"/>
    </source>
</evidence>
<dbReference type="CDD" id="cd00090">
    <property type="entry name" value="HTH_ARSR"/>
    <property type="match status" value="1"/>
</dbReference>
<gene>
    <name evidence="5" type="ORF">GCM10009601_13540</name>
</gene>
<evidence type="ECO:0000313" key="5">
    <source>
        <dbReference type="EMBL" id="GAA1418234.1"/>
    </source>
</evidence>
<dbReference type="SMART" id="SM00418">
    <property type="entry name" value="HTH_ARSR"/>
    <property type="match status" value="1"/>
</dbReference>
<comment type="caution">
    <text evidence="5">The sequence shown here is derived from an EMBL/GenBank/DDBJ whole genome shotgun (WGS) entry which is preliminary data.</text>
</comment>
<reference evidence="6" key="1">
    <citation type="journal article" date="2019" name="Int. J. Syst. Evol. Microbiol.">
        <title>The Global Catalogue of Microorganisms (GCM) 10K type strain sequencing project: providing services to taxonomists for standard genome sequencing and annotation.</title>
        <authorList>
            <consortium name="The Broad Institute Genomics Platform"/>
            <consortium name="The Broad Institute Genome Sequencing Center for Infectious Disease"/>
            <person name="Wu L."/>
            <person name="Ma J."/>
        </authorList>
    </citation>
    <scope>NUCLEOTIDE SEQUENCE [LARGE SCALE GENOMIC DNA]</scope>
    <source>
        <strain evidence="6">JCM 11756</strain>
    </source>
</reference>
<dbReference type="InterPro" id="IPR051011">
    <property type="entry name" value="Metal_resp_trans_reg"/>
</dbReference>
<dbReference type="PRINTS" id="PR00778">
    <property type="entry name" value="HTHARSR"/>
</dbReference>
<dbReference type="InterPro" id="IPR011991">
    <property type="entry name" value="ArsR-like_HTH"/>
</dbReference>
<evidence type="ECO:0000256" key="1">
    <source>
        <dbReference type="ARBA" id="ARBA00023015"/>
    </source>
</evidence>
<sequence>MVCLRLTVEDLSRIRFVDSLGPDLETRFAERKYAEVQQDEFTEWRMKVRRRMRGTGPAPHADVHRFRSVAVLPYWGRIRTYLEAERETRGRAVLAGGVESVLNELHPRINWRAPLLSVEDDHTGQTVDLFGEGLVIAPSLFAPGPMVLDAETGGHDAPVLVYNVTPTTDSAAGLWQQQEGDRAAALSDLLGQTRANVLKSLRSPVSISEISRRLDLSHPSVSRHLGVLRRSGLVAAERRDNLTVHRLTHLGEAVLGRRD</sequence>
<dbReference type="Gene3D" id="1.10.10.10">
    <property type="entry name" value="Winged helix-like DNA-binding domain superfamily/Winged helix DNA-binding domain"/>
    <property type="match status" value="1"/>
</dbReference>
<protein>
    <recommendedName>
        <fullName evidence="4">HTH arsR-type domain-containing protein</fullName>
    </recommendedName>
</protein>
<accession>A0ABP4JBQ9</accession>
<dbReference type="EMBL" id="BAAAIZ010000014">
    <property type="protein sequence ID" value="GAA1418234.1"/>
    <property type="molecule type" value="Genomic_DNA"/>
</dbReference>
<name>A0ABP4JBQ9_9ACTN</name>
<dbReference type="PANTHER" id="PTHR43132">
    <property type="entry name" value="ARSENICAL RESISTANCE OPERON REPRESSOR ARSR-RELATED"/>
    <property type="match status" value="1"/>
</dbReference>
<evidence type="ECO:0000259" key="4">
    <source>
        <dbReference type="SMART" id="SM00418"/>
    </source>
</evidence>
<feature type="domain" description="HTH arsR-type" evidence="4">
    <location>
        <begin position="184"/>
        <end position="259"/>
    </location>
</feature>
<proteinExistence type="predicted"/>
<keyword evidence="1" id="KW-0805">Transcription regulation</keyword>
<evidence type="ECO:0000256" key="3">
    <source>
        <dbReference type="ARBA" id="ARBA00023163"/>
    </source>
</evidence>